<organism evidence="1 2">
    <name type="scientific">Meloidogyne javanica</name>
    <name type="common">Root-knot nematode worm</name>
    <dbReference type="NCBI Taxonomy" id="6303"/>
    <lineage>
        <taxon>Eukaryota</taxon>
        <taxon>Metazoa</taxon>
        <taxon>Ecdysozoa</taxon>
        <taxon>Nematoda</taxon>
        <taxon>Chromadorea</taxon>
        <taxon>Rhabditida</taxon>
        <taxon>Tylenchina</taxon>
        <taxon>Tylenchomorpha</taxon>
        <taxon>Tylenchoidea</taxon>
        <taxon>Meloidogynidae</taxon>
        <taxon>Meloidogyninae</taxon>
        <taxon>Meloidogyne</taxon>
        <taxon>Meloidogyne incognita group</taxon>
    </lineage>
</organism>
<name>A0A915N8K1_MELJA</name>
<accession>A0A915N8K1</accession>
<dbReference type="AlphaFoldDB" id="A0A915N8K1"/>
<dbReference type="Proteomes" id="UP000887561">
    <property type="component" value="Unplaced"/>
</dbReference>
<keyword evidence="1" id="KW-1185">Reference proteome</keyword>
<sequence length="282" mass="31927">EKMSKRKIEDDKSTQNIWEKFKLDSKGFLFDIQIKQQLKEDEKSKQKLFEVYQGSREEKLTLLPTPCGEPTPGINGFRSITLQGMRDWESGIENIIEFISKIITLSPQKGSEEETEQKLCLEIHLPFAFKGNQETNFSKNLGALLSIPTLSKVIGAFSYSTGGCLPEFLTRFPLLEPNPELFYRYDIHVYCENDTLVEKFETATNQCTFALRLDCPGFALHPFSVENTNNGEEAEGDGDSNTSSTSVVAWKSYKLVRASNANLLGQLMKGHLPLLKRKLILN</sequence>
<reference evidence="2" key="1">
    <citation type="submission" date="2022-11" db="UniProtKB">
        <authorList>
            <consortium name="WormBaseParasite"/>
        </authorList>
    </citation>
    <scope>IDENTIFICATION</scope>
</reference>
<dbReference type="WBParaSite" id="scaffold7919_cov155.g12533">
    <property type="protein sequence ID" value="scaffold7919_cov155.g12533"/>
    <property type="gene ID" value="scaffold7919_cov155.g12533"/>
</dbReference>
<evidence type="ECO:0000313" key="1">
    <source>
        <dbReference type="Proteomes" id="UP000887561"/>
    </source>
</evidence>
<proteinExistence type="predicted"/>
<protein>
    <submittedName>
        <fullName evidence="2">Uncharacterized protein</fullName>
    </submittedName>
</protein>
<evidence type="ECO:0000313" key="2">
    <source>
        <dbReference type="WBParaSite" id="scaffold7919_cov155.g12533"/>
    </source>
</evidence>